<evidence type="ECO:0000313" key="1">
    <source>
        <dbReference type="EMBL" id="CAB4612473.1"/>
    </source>
</evidence>
<sequence length="44" mass="4215">MAPKVAACLAAISAGAKAVRIIDGNNAENLLLALAGSGGTLVHA</sequence>
<dbReference type="SUPFAM" id="SSF53633">
    <property type="entry name" value="Carbamate kinase-like"/>
    <property type="match status" value="1"/>
</dbReference>
<dbReference type="EMBL" id="CAEZUS010000112">
    <property type="protein sequence ID" value="CAB4612473.1"/>
    <property type="molecule type" value="Genomic_DNA"/>
</dbReference>
<reference evidence="1" key="1">
    <citation type="submission" date="2020-05" db="EMBL/GenBank/DDBJ databases">
        <authorList>
            <person name="Chiriac C."/>
            <person name="Salcher M."/>
            <person name="Ghai R."/>
            <person name="Kavagutti S V."/>
        </authorList>
    </citation>
    <scope>NUCLEOTIDE SEQUENCE</scope>
</reference>
<dbReference type="Gene3D" id="3.40.1160.10">
    <property type="entry name" value="Acetylglutamate kinase-like"/>
    <property type="match status" value="1"/>
</dbReference>
<gene>
    <name evidence="1" type="ORF">UFOPK1852_00767</name>
</gene>
<protein>
    <submittedName>
        <fullName evidence="1">Unannotated protein</fullName>
    </submittedName>
</protein>
<accession>A0A6J6HIY3</accession>
<dbReference type="AlphaFoldDB" id="A0A6J6HIY3"/>
<proteinExistence type="predicted"/>
<dbReference type="InterPro" id="IPR036393">
    <property type="entry name" value="AceGlu_kinase-like_sf"/>
</dbReference>
<name>A0A6J6HIY3_9ZZZZ</name>
<organism evidence="1">
    <name type="scientific">freshwater metagenome</name>
    <dbReference type="NCBI Taxonomy" id="449393"/>
    <lineage>
        <taxon>unclassified sequences</taxon>
        <taxon>metagenomes</taxon>
        <taxon>ecological metagenomes</taxon>
    </lineage>
</organism>